<evidence type="ECO:0008006" key="3">
    <source>
        <dbReference type="Google" id="ProtNLM"/>
    </source>
</evidence>
<sequence length="120" mass="14065">MFGRIGNRFKEVIERRGFHRLRPRGDAYVRIDRHDYPLSNWTPTGFCIRPYNGALIAGQKVTVDIVIRDIHDRDGEVRFHGMAVVSRIDEKGELAARWWLLDAAQRTLLLSYYEKKQPKP</sequence>
<name>A0A154W6F6_9PROT</name>
<comment type="caution">
    <text evidence="1">The sequence shown here is derived from an EMBL/GenBank/DDBJ whole genome shotgun (WGS) entry which is preliminary data.</text>
</comment>
<dbReference type="AlphaFoldDB" id="A0A154W6F6"/>
<dbReference type="EMBL" id="LPXN01000100">
    <property type="protein sequence ID" value="KZD09079.1"/>
    <property type="molecule type" value="Genomic_DNA"/>
</dbReference>
<protein>
    <recommendedName>
        <fullName evidence="3">PilZ domain-containing protein</fullName>
    </recommendedName>
</protein>
<keyword evidence="2" id="KW-1185">Reference proteome</keyword>
<gene>
    <name evidence="1" type="ORF">AUP43_07705</name>
</gene>
<dbReference type="Proteomes" id="UP000076400">
    <property type="component" value="Unassembled WGS sequence"/>
</dbReference>
<organism evidence="1 2">
    <name type="scientific">Oceanibaculum pacificum</name>
    <dbReference type="NCBI Taxonomy" id="580166"/>
    <lineage>
        <taxon>Bacteria</taxon>
        <taxon>Pseudomonadati</taxon>
        <taxon>Pseudomonadota</taxon>
        <taxon>Alphaproteobacteria</taxon>
        <taxon>Rhodospirillales</taxon>
        <taxon>Oceanibaculaceae</taxon>
        <taxon>Oceanibaculum</taxon>
    </lineage>
</organism>
<evidence type="ECO:0000313" key="1">
    <source>
        <dbReference type="EMBL" id="KZD09079.1"/>
    </source>
</evidence>
<proteinExistence type="predicted"/>
<accession>A0A154W6F6</accession>
<evidence type="ECO:0000313" key="2">
    <source>
        <dbReference type="Proteomes" id="UP000076400"/>
    </source>
</evidence>
<reference evidence="1 2" key="1">
    <citation type="submission" date="2015-12" db="EMBL/GenBank/DDBJ databases">
        <title>Genome sequence of Oceanibaculum pacificum MCCC 1A02656.</title>
        <authorList>
            <person name="Lu L."/>
            <person name="Lai Q."/>
            <person name="Shao Z."/>
            <person name="Qian P."/>
        </authorList>
    </citation>
    <scope>NUCLEOTIDE SEQUENCE [LARGE SCALE GENOMIC DNA]</scope>
    <source>
        <strain evidence="1 2">MCCC 1A02656</strain>
    </source>
</reference>